<keyword evidence="3 6" id="KW-0238">DNA-binding</keyword>
<keyword evidence="8" id="KW-0378">Hydrolase</keyword>
<reference evidence="8 9" key="1">
    <citation type="submission" date="2014-02" db="EMBL/GenBank/DDBJ databases">
        <title>Genome sequence of Ureaplasma diversum strain 246.</title>
        <authorList>
            <person name="Sirand-Pugnet P."/>
            <person name="Breton M."/>
            <person name="Dordet-Frisoni E."/>
            <person name="Baranowski E."/>
            <person name="Barre A."/>
            <person name="Couture C."/>
            <person name="Dupuy V."/>
            <person name="Gaurivaud P."/>
            <person name="Jacob D."/>
            <person name="Lemaitre C."/>
            <person name="Manso-Silvan L."/>
            <person name="Nikolski M."/>
            <person name="Nouvel L.-X."/>
            <person name="Poumarat F."/>
            <person name="Tardy F."/>
            <person name="Thebault P."/>
            <person name="Theil S."/>
            <person name="Citti C."/>
            <person name="Thiaucourt F."/>
            <person name="Blanchard A."/>
        </authorList>
    </citation>
    <scope>NUCLEOTIDE SEQUENCE [LARGE SCALE GENOMIC DNA]</scope>
    <source>
        <strain evidence="8 9">NCTC 246</strain>
    </source>
</reference>
<feature type="region of interest" description="Domain III" evidence="6">
    <location>
        <begin position="146"/>
        <end position="194"/>
    </location>
</feature>
<name>A0A084EXY6_9BACT</name>
<dbReference type="InterPro" id="IPR011114">
    <property type="entry name" value="RuvA_C"/>
</dbReference>
<dbReference type="InterPro" id="IPR010994">
    <property type="entry name" value="RuvA_2-like"/>
</dbReference>
<dbReference type="GO" id="GO:0006281">
    <property type="term" value="P:DNA repair"/>
    <property type="evidence" value="ECO:0007669"/>
    <property type="project" value="UniProtKB-UniRule"/>
</dbReference>
<gene>
    <name evidence="6 8" type="primary">ruvA</name>
    <name evidence="8" type="ORF">UDIV_4660</name>
</gene>
<dbReference type="InterPro" id="IPR000085">
    <property type="entry name" value="RuvA"/>
</dbReference>
<accession>A0A084EXY6</accession>
<proteinExistence type="inferred from homology"/>
<keyword evidence="5 6" id="KW-0234">DNA repair</keyword>
<dbReference type="EMBL" id="JFDP01000058">
    <property type="protein sequence ID" value="KEZ22828.1"/>
    <property type="molecule type" value="Genomic_DNA"/>
</dbReference>
<organism evidence="8 9">
    <name type="scientific">Ureaplasma diversum NCTC 246</name>
    <dbReference type="NCBI Taxonomy" id="1188241"/>
    <lineage>
        <taxon>Bacteria</taxon>
        <taxon>Bacillati</taxon>
        <taxon>Mycoplasmatota</taxon>
        <taxon>Mycoplasmoidales</taxon>
        <taxon>Mycoplasmoidaceae</taxon>
        <taxon>Ureaplasma</taxon>
    </lineage>
</organism>
<dbReference type="GO" id="GO:0009378">
    <property type="term" value="F:four-way junction helicase activity"/>
    <property type="evidence" value="ECO:0007669"/>
    <property type="project" value="InterPro"/>
</dbReference>
<dbReference type="AlphaFoldDB" id="A0A084EXY6"/>
<dbReference type="Pfam" id="PF07499">
    <property type="entry name" value="RuvA_C"/>
    <property type="match status" value="1"/>
</dbReference>
<keyword evidence="8" id="KW-0067">ATP-binding</keyword>
<comment type="subunit">
    <text evidence="6">Homotetramer. Forms an RuvA(8)-RuvB(12)-Holliday junction (HJ) complex. HJ DNA is sandwiched between 2 RuvA tetramers; dsDNA enters through RuvA and exits via RuvB. An RuvB hexamer assembles on each DNA strand where it exits the tetramer. Each RuvB hexamer is contacted by two RuvA subunits (via domain III) on 2 adjacent RuvB subunits; this complex drives branch migration. In the full resolvosome a probable DNA-RuvA(4)-RuvB(12)-RuvC(2) complex forms which resolves the HJ.</text>
</comment>
<keyword evidence="1 6" id="KW-0963">Cytoplasm</keyword>
<dbReference type="InterPro" id="IPR003583">
    <property type="entry name" value="Hlx-hairpin-Hlx_DNA-bd_motif"/>
</dbReference>
<comment type="domain">
    <text evidence="6">Has three domains with a flexible linker between the domains II and III and assumes an 'L' shape. Domain III is highly mobile and contacts RuvB.</text>
</comment>
<sequence>MLSYMIFKIIYNSANLIVGEHNYIGYQIKVPKDYELEINKYSRLYLYEHINTIPHKNQIHKELYGFRTLAEKLLFADLLSINGIGTKTALNLLKNDIEVIQTAIGVGDYETLTQFKGISLKYATLICEYLSSRYANKINEQKKWTKELSNGLSNLGYDKKDIDLAINKLNNINDEIDISELMALAIREISLSKN</sequence>
<dbReference type="GO" id="GO:0000400">
    <property type="term" value="F:four-way junction DNA binding"/>
    <property type="evidence" value="ECO:0007669"/>
    <property type="project" value="UniProtKB-UniRule"/>
</dbReference>
<comment type="caution">
    <text evidence="8">The sequence shown here is derived from an EMBL/GenBank/DDBJ whole genome shotgun (WGS) entry which is preliminary data.</text>
</comment>
<comment type="caution">
    <text evidence="6">Lacks conserved residue(s) required for the propagation of feature annotation.</text>
</comment>
<evidence type="ECO:0000256" key="1">
    <source>
        <dbReference type="ARBA" id="ARBA00022490"/>
    </source>
</evidence>
<keyword evidence="8" id="KW-0547">Nucleotide-binding</keyword>
<dbReference type="GO" id="GO:0006310">
    <property type="term" value="P:DNA recombination"/>
    <property type="evidence" value="ECO:0007669"/>
    <property type="project" value="UniProtKB-UniRule"/>
</dbReference>
<comment type="similarity">
    <text evidence="6">Belongs to the RuvA family.</text>
</comment>
<comment type="subcellular location">
    <subcellularLocation>
        <location evidence="6">Cytoplasm</location>
    </subcellularLocation>
</comment>
<evidence type="ECO:0000313" key="9">
    <source>
        <dbReference type="Proteomes" id="UP000028537"/>
    </source>
</evidence>
<keyword evidence="4 6" id="KW-0233">DNA recombination</keyword>
<dbReference type="Proteomes" id="UP000028537">
    <property type="component" value="Unassembled WGS sequence"/>
</dbReference>
<dbReference type="Pfam" id="PF14520">
    <property type="entry name" value="HHH_5"/>
    <property type="match status" value="1"/>
</dbReference>
<keyword evidence="8" id="KW-0347">Helicase</keyword>
<dbReference type="GO" id="GO:0005737">
    <property type="term" value="C:cytoplasm"/>
    <property type="evidence" value="ECO:0007669"/>
    <property type="project" value="UniProtKB-SubCell"/>
</dbReference>
<dbReference type="Gene3D" id="1.10.150.20">
    <property type="entry name" value="5' to 3' exonuclease, C-terminal subdomain"/>
    <property type="match status" value="1"/>
</dbReference>
<evidence type="ECO:0000259" key="7">
    <source>
        <dbReference type="SMART" id="SM00278"/>
    </source>
</evidence>
<dbReference type="GO" id="GO:0005524">
    <property type="term" value="F:ATP binding"/>
    <property type="evidence" value="ECO:0007669"/>
    <property type="project" value="InterPro"/>
</dbReference>
<dbReference type="GO" id="GO:0048476">
    <property type="term" value="C:Holliday junction resolvase complex"/>
    <property type="evidence" value="ECO:0007669"/>
    <property type="project" value="UniProtKB-UniRule"/>
</dbReference>
<dbReference type="SUPFAM" id="SSF47781">
    <property type="entry name" value="RuvA domain 2-like"/>
    <property type="match status" value="1"/>
</dbReference>
<evidence type="ECO:0000256" key="5">
    <source>
        <dbReference type="ARBA" id="ARBA00023204"/>
    </source>
</evidence>
<comment type="function">
    <text evidence="6">The RuvA-RuvB-RuvC complex processes Holliday junction (HJ) DNA during genetic recombination and DNA repair, while the RuvA-RuvB complex plays an important role in the rescue of blocked DNA replication forks via replication fork reversal (RFR). RuvA specifically binds to HJ cruciform DNA, conferring on it an open structure. The RuvB hexamer acts as an ATP-dependent pump, pulling dsDNA into and through the RuvAB complex. HJ branch migration allows RuvC to scan DNA until it finds its consensus sequence, where it cleaves and resolves the cruciform DNA.</text>
</comment>
<dbReference type="NCBIfam" id="TIGR00084">
    <property type="entry name" value="ruvA"/>
    <property type="match status" value="1"/>
</dbReference>
<feature type="domain" description="Helix-hairpin-helix DNA-binding motif class 1" evidence="7">
    <location>
        <begin position="110"/>
        <end position="129"/>
    </location>
</feature>
<dbReference type="GO" id="GO:0009379">
    <property type="term" value="C:Holliday junction helicase complex"/>
    <property type="evidence" value="ECO:0007669"/>
    <property type="project" value="InterPro"/>
</dbReference>
<keyword evidence="9" id="KW-1185">Reference proteome</keyword>
<feature type="domain" description="Helix-hairpin-helix DNA-binding motif class 1" evidence="7">
    <location>
        <begin position="76"/>
        <end position="95"/>
    </location>
</feature>
<evidence type="ECO:0000256" key="4">
    <source>
        <dbReference type="ARBA" id="ARBA00023172"/>
    </source>
</evidence>
<protein>
    <recommendedName>
        <fullName evidence="6">Holliday junction branch migration complex subunit RuvA</fullName>
    </recommendedName>
</protein>
<evidence type="ECO:0000256" key="2">
    <source>
        <dbReference type="ARBA" id="ARBA00022763"/>
    </source>
</evidence>
<dbReference type="eggNOG" id="COG0632">
    <property type="taxonomic scope" value="Bacteria"/>
</dbReference>
<evidence type="ECO:0000313" key="8">
    <source>
        <dbReference type="EMBL" id="KEZ22828.1"/>
    </source>
</evidence>
<evidence type="ECO:0000256" key="3">
    <source>
        <dbReference type="ARBA" id="ARBA00023125"/>
    </source>
</evidence>
<dbReference type="SMART" id="SM00278">
    <property type="entry name" value="HhH1"/>
    <property type="match status" value="2"/>
</dbReference>
<dbReference type="HAMAP" id="MF_00031">
    <property type="entry name" value="DNA_HJ_migration_RuvA"/>
    <property type="match status" value="1"/>
</dbReference>
<evidence type="ECO:0000256" key="6">
    <source>
        <dbReference type="HAMAP-Rule" id="MF_00031"/>
    </source>
</evidence>
<keyword evidence="2 6" id="KW-0227">DNA damage</keyword>